<keyword evidence="5" id="KW-1185">Reference proteome</keyword>
<dbReference type="EMBL" id="JAATLI010000002">
    <property type="protein sequence ID" value="NJC17099.1"/>
    <property type="molecule type" value="Genomic_DNA"/>
</dbReference>
<dbReference type="InterPro" id="IPR032299">
    <property type="entry name" value="DUF4843"/>
</dbReference>
<evidence type="ECO:0000256" key="1">
    <source>
        <dbReference type="SAM" id="MobiDB-lite"/>
    </source>
</evidence>
<dbReference type="Pfam" id="PF16132">
    <property type="entry name" value="DUF4843"/>
    <property type="match status" value="1"/>
</dbReference>
<dbReference type="AlphaFoldDB" id="A0A7X6BI85"/>
<dbReference type="Proteomes" id="UP001302374">
    <property type="component" value="Chromosome"/>
</dbReference>
<feature type="region of interest" description="Disordered" evidence="1">
    <location>
        <begin position="236"/>
        <end position="255"/>
    </location>
</feature>
<accession>A0A7X6BI85</accession>
<dbReference type="PROSITE" id="PS51257">
    <property type="entry name" value="PROKAR_LIPOPROTEIN"/>
    <property type="match status" value="1"/>
</dbReference>
<protein>
    <submittedName>
        <fullName evidence="3">DUF4843 domain-containing protein</fullName>
    </submittedName>
</protein>
<evidence type="ECO:0000313" key="2">
    <source>
        <dbReference type="EMBL" id="NJC17099.1"/>
    </source>
</evidence>
<dbReference type="Proteomes" id="UP000576368">
    <property type="component" value="Unassembled WGS sequence"/>
</dbReference>
<sequence>MKKQIIWLGLIMAWMLCACEEDNKLMYDESSRVLNLWFGSESTEGRVDSTEYNYAYRPLGTDLDSVTFYVKLAGVPLEEDCTFDLEVTGGDVSSVIVDKHYVLPSYVLKAGTTGGYYPIYLKNTSDFKDKAFTLALALKENVKLETGVKEYATLKLIVKDREEKPAYWDEDPETYMPLKNFFGTYSRTKYQFMIKVTGKVISRVIYQGTPIPPHEISYFEAQYLQAKLRLAVEEYNNNPENPDRPLSDENGPITF</sequence>
<dbReference type="RefSeq" id="WP_087420836.1">
    <property type="nucleotide sequence ID" value="NZ_BMPA01000002.1"/>
</dbReference>
<evidence type="ECO:0000313" key="4">
    <source>
        <dbReference type="Proteomes" id="UP000576368"/>
    </source>
</evidence>
<evidence type="ECO:0000313" key="5">
    <source>
        <dbReference type="Proteomes" id="UP001302374"/>
    </source>
</evidence>
<dbReference type="GeneID" id="86892988"/>
<gene>
    <name evidence="3" type="ORF">F1644_16795</name>
    <name evidence="2" type="ORF">GGR15_000704</name>
</gene>
<dbReference type="EMBL" id="CP043839">
    <property type="protein sequence ID" value="WOF13818.1"/>
    <property type="molecule type" value="Genomic_DNA"/>
</dbReference>
<organism evidence="2 4">
    <name type="scientific">Butyricimonas paravirosa</name>
    <dbReference type="NCBI Taxonomy" id="1472417"/>
    <lineage>
        <taxon>Bacteria</taxon>
        <taxon>Pseudomonadati</taxon>
        <taxon>Bacteroidota</taxon>
        <taxon>Bacteroidia</taxon>
        <taxon>Bacteroidales</taxon>
        <taxon>Odoribacteraceae</taxon>
        <taxon>Butyricimonas</taxon>
    </lineage>
</organism>
<proteinExistence type="predicted"/>
<reference evidence="3 5" key="1">
    <citation type="submission" date="2019-09" db="EMBL/GenBank/DDBJ databases">
        <title>Butyricimonas paravirosa DSM 105722 (=214-4 = JCM 18677 = CCUG 65563).</title>
        <authorList>
            <person name="Le Roy T."/>
            <person name="Cani P.D."/>
        </authorList>
    </citation>
    <scope>NUCLEOTIDE SEQUENCE [LARGE SCALE GENOMIC DNA]</scope>
    <source>
        <strain evidence="3 5">DSM 105722</strain>
    </source>
</reference>
<name>A0A7X6BI85_9BACT</name>
<reference evidence="2 4" key="2">
    <citation type="submission" date="2020-03" db="EMBL/GenBank/DDBJ databases">
        <title>Genomic Encyclopedia of Type Strains, Phase IV (KMG-IV): sequencing the most valuable type-strain genomes for metagenomic binning, comparative biology and taxonomic classification.</title>
        <authorList>
            <person name="Goeker M."/>
        </authorList>
    </citation>
    <scope>NUCLEOTIDE SEQUENCE [LARGE SCALE GENOMIC DNA]</scope>
    <source>
        <strain evidence="2 4">DSM 105722</strain>
    </source>
</reference>
<evidence type="ECO:0000313" key="3">
    <source>
        <dbReference type="EMBL" id="WOF13818.1"/>
    </source>
</evidence>